<dbReference type="RefSeq" id="YP_009637382.1">
    <property type="nucleotide sequence ID" value="NC_042325.1"/>
</dbReference>
<gene>
    <name evidence="3" type="primary">44</name>
    <name evidence="3" type="ORF">PBI_PIXIE_44</name>
</gene>
<evidence type="ECO:0000313" key="3">
    <source>
        <dbReference type="EMBL" id="AEK09856.1"/>
    </source>
</evidence>
<name>G1D553_9CAUD</name>
<reference evidence="3 4" key="1">
    <citation type="journal article" date="2011" name="PLoS ONE">
        <title>Cluster K Mycobacteriophages: Insights into the Evolutionary Origins of Mycobacteriophage TM4.</title>
        <authorList>
            <person name="Pope W.H."/>
            <person name="Ferreira C.M."/>
            <person name="Jacobs-Sera D."/>
            <person name="Benjamin R.C."/>
            <person name="Davis A.J."/>
            <person name="Dejong R.J."/>
            <person name="Elgin S.C."/>
            <person name="Guilfoile F.R."/>
            <person name="Forsyth M.H."/>
            <person name="Harris A.D."/>
            <person name="Harvey S.E."/>
            <person name="Hughes L.E."/>
            <person name="Hynes P.M."/>
            <person name="Jackson A.S."/>
            <person name="Jalal M.D."/>
            <person name="Macmurray E.A."/>
            <person name="Manley C.M."/>
            <person name="McDonough M.J."/>
            <person name="Mosier J.L."/>
            <person name="Osterbann L.J."/>
            <person name="Rabinowitz H.S."/>
            <person name="Rhyan C.N."/>
            <person name="Russell D.A."/>
            <person name="Saha M.S."/>
            <person name="Shaffer C.D."/>
            <person name="Simon S.E."/>
            <person name="Sims E.F."/>
            <person name="Tovar I.G."/>
            <person name="Weisser E.G."/>
            <person name="Wertz J.T."/>
            <person name="Weston-Hafer K.A."/>
            <person name="Williamson K.E."/>
            <person name="Zhang B."/>
            <person name="Cresawn S.G."/>
            <person name="Jain P."/>
            <person name="Piuri M."/>
            <person name="Jacobs W.R.Jr."/>
            <person name="Hendrix R.W."/>
            <person name="Hatfull G.F."/>
        </authorList>
    </citation>
    <scope>NUCLEOTIDE SEQUENCE [LARGE SCALE GENOMIC DNA]</scope>
    <source>
        <strain evidence="3">Pixie</strain>
    </source>
</reference>
<organism evidence="3 4">
    <name type="scientific">Mycobacterium phage Pixie</name>
    <dbReference type="NCBI Taxonomy" id="2922215"/>
    <lineage>
        <taxon>Viruses</taxon>
        <taxon>Duplodnaviria</taxon>
        <taxon>Heunggongvirae</taxon>
        <taxon>Uroviricota</taxon>
        <taxon>Caudoviricetes</taxon>
        <taxon>Weiservirinae</taxon>
        <taxon>Keshuvirus</taxon>
        <taxon>Keshuvirus pixie</taxon>
    </lineage>
</organism>
<keyword evidence="4" id="KW-1185">Reference proteome</keyword>
<feature type="region of interest" description="Disordered" evidence="1">
    <location>
        <begin position="283"/>
        <end position="306"/>
    </location>
</feature>
<feature type="transmembrane region" description="Helical" evidence="2">
    <location>
        <begin position="158"/>
        <end position="178"/>
    </location>
</feature>
<evidence type="ECO:0000256" key="2">
    <source>
        <dbReference type="SAM" id="Phobius"/>
    </source>
</evidence>
<proteinExistence type="predicted"/>
<evidence type="ECO:0000313" key="4">
    <source>
        <dbReference type="Proteomes" id="UP000008419"/>
    </source>
</evidence>
<feature type="transmembrane region" description="Helical" evidence="2">
    <location>
        <begin position="36"/>
        <end position="55"/>
    </location>
</feature>
<keyword evidence="2" id="KW-1133">Transmembrane helix</keyword>
<feature type="transmembrane region" description="Helical" evidence="2">
    <location>
        <begin position="232"/>
        <end position="251"/>
    </location>
</feature>
<dbReference type="Proteomes" id="UP000008419">
    <property type="component" value="Segment"/>
</dbReference>
<accession>G1D553</accession>
<dbReference type="GeneID" id="40234132"/>
<dbReference type="EMBL" id="JF937104">
    <property type="protein sequence ID" value="AEK09856.1"/>
    <property type="molecule type" value="Genomic_DNA"/>
</dbReference>
<protein>
    <submittedName>
        <fullName evidence="3">Uncharacterized protein</fullName>
    </submittedName>
</protein>
<feature type="transmembrane region" description="Helical" evidence="2">
    <location>
        <begin position="81"/>
        <end position="103"/>
    </location>
</feature>
<sequence>MSQIWDTSYSVPVTPTTFAVLTAAASLFIRRRTWRVPGEIAISAAVLLLSVATFLSSDEIDAVGVGDVLWHATGFGYLDNFAGQLCYVAGTLALLQGALYRLADDAERREIVEAFVRWPITLLVPLMLSAMYMSPALHDEPTSPTFDVMSHGSGFWTLTYRTLYLACLLYLTLLLIHVLRTVRRTGGRGYCLFTTLYLFCCGLSLSTTALRVVEMVAPGHPALDAIPVYTRAAFSALVAVTASLSWLCKMWDYRRLLLRTHTTRRQLRGDTLQSHRERLTLATAGAVEKQPPTDEPDQLRPAKPPL</sequence>
<feature type="transmembrane region" description="Helical" evidence="2">
    <location>
        <begin position="12"/>
        <end position="29"/>
    </location>
</feature>
<feature type="transmembrane region" description="Helical" evidence="2">
    <location>
        <begin position="115"/>
        <end position="138"/>
    </location>
</feature>
<keyword evidence="2" id="KW-0472">Membrane</keyword>
<keyword evidence="2" id="KW-0812">Transmembrane</keyword>
<feature type="transmembrane region" description="Helical" evidence="2">
    <location>
        <begin position="190"/>
        <end position="212"/>
    </location>
</feature>
<evidence type="ECO:0000256" key="1">
    <source>
        <dbReference type="SAM" id="MobiDB-lite"/>
    </source>
</evidence>
<dbReference type="KEGG" id="vg:40234132"/>
<dbReference type="OrthoDB" id="15432at10239"/>